<evidence type="ECO:0000313" key="1">
    <source>
        <dbReference type="EMBL" id="WNM41259.1"/>
    </source>
</evidence>
<proteinExistence type="predicted"/>
<evidence type="ECO:0000313" key="2">
    <source>
        <dbReference type="Proteomes" id="UP001303001"/>
    </source>
</evidence>
<dbReference type="Proteomes" id="UP001303001">
    <property type="component" value="Chromosome"/>
</dbReference>
<sequence>MTDPLAAEARRLRVEEQLSVAQIRARLGIGRDRVYALLRGVPPPEWTRRPRARDAERAEAERLRGEGRSVGEIAAQLGVAKSTAYQWVRHLPLSPDEATAQRRRAHSKAMTDARWSAYREARDGARAAEHERAAGVVGALDDRDLLVLGAAIYWCEDSKSKPDNSRYDLTFTNSDIRLVELFVRFVDATGRSRHDLRYRVSIHENADAEAAGCWWAAQLGVDPGSFQRPTLRRHNPRTTRTNVGANYRGCLVVRVPRSRELYLWIAGVVEGLAAERGTDPSHRKVDDRR</sequence>
<name>A0ABZ0A110_9ACTN</name>
<dbReference type="RefSeq" id="WP_313723164.1">
    <property type="nucleotide sequence ID" value="NZ_CP134876.1"/>
</dbReference>
<reference evidence="1 2" key="1">
    <citation type="submission" date="2023-09" db="EMBL/GenBank/DDBJ databases">
        <title>Micromonospora halotolerans DSM 45598 genome sequence.</title>
        <authorList>
            <person name="Mo P."/>
        </authorList>
    </citation>
    <scope>NUCLEOTIDE SEQUENCE [LARGE SCALE GENOMIC DNA]</scope>
    <source>
        <strain evidence="1 2">DSM 45598</strain>
    </source>
</reference>
<dbReference type="Gene3D" id="1.10.10.60">
    <property type="entry name" value="Homeodomain-like"/>
    <property type="match status" value="1"/>
</dbReference>
<dbReference type="Pfam" id="PF13384">
    <property type="entry name" value="HTH_23"/>
    <property type="match status" value="1"/>
</dbReference>
<gene>
    <name evidence="1" type="ORF">RMN56_07925</name>
</gene>
<keyword evidence="2" id="KW-1185">Reference proteome</keyword>
<accession>A0ABZ0A110</accession>
<organism evidence="1 2">
    <name type="scientific">Micromonospora halotolerans</name>
    <dbReference type="NCBI Taxonomy" id="709879"/>
    <lineage>
        <taxon>Bacteria</taxon>
        <taxon>Bacillati</taxon>
        <taxon>Actinomycetota</taxon>
        <taxon>Actinomycetes</taxon>
        <taxon>Micromonosporales</taxon>
        <taxon>Micromonosporaceae</taxon>
        <taxon>Micromonospora</taxon>
    </lineage>
</organism>
<dbReference type="EMBL" id="CP134876">
    <property type="protein sequence ID" value="WNM41259.1"/>
    <property type="molecule type" value="Genomic_DNA"/>
</dbReference>
<protein>
    <submittedName>
        <fullName evidence="1">Helix-turn-helix domain-containing protein</fullName>
    </submittedName>
</protein>